<comment type="caution">
    <text evidence="1">The sequence shown here is derived from an EMBL/GenBank/DDBJ whole genome shotgun (WGS) entry which is preliminary data.</text>
</comment>
<evidence type="ECO:0000313" key="2">
    <source>
        <dbReference type="Proteomes" id="UP001057402"/>
    </source>
</evidence>
<accession>A0ACB9SAI0</accession>
<evidence type="ECO:0000313" key="1">
    <source>
        <dbReference type="EMBL" id="KAI4387767.1"/>
    </source>
</evidence>
<name>A0ACB9SAI0_9MYRT</name>
<proteinExistence type="predicted"/>
<dbReference type="Proteomes" id="UP001057402">
    <property type="component" value="Chromosome 1"/>
</dbReference>
<dbReference type="EMBL" id="CM042880">
    <property type="protein sequence ID" value="KAI4387767.1"/>
    <property type="molecule type" value="Genomic_DNA"/>
</dbReference>
<gene>
    <name evidence="1" type="ORF">MLD38_000172</name>
</gene>
<organism evidence="1 2">
    <name type="scientific">Melastoma candidum</name>
    <dbReference type="NCBI Taxonomy" id="119954"/>
    <lineage>
        <taxon>Eukaryota</taxon>
        <taxon>Viridiplantae</taxon>
        <taxon>Streptophyta</taxon>
        <taxon>Embryophyta</taxon>
        <taxon>Tracheophyta</taxon>
        <taxon>Spermatophyta</taxon>
        <taxon>Magnoliopsida</taxon>
        <taxon>eudicotyledons</taxon>
        <taxon>Gunneridae</taxon>
        <taxon>Pentapetalae</taxon>
        <taxon>rosids</taxon>
        <taxon>malvids</taxon>
        <taxon>Myrtales</taxon>
        <taxon>Melastomataceae</taxon>
        <taxon>Melastomatoideae</taxon>
        <taxon>Melastomateae</taxon>
        <taxon>Melastoma</taxon>
    </lineage>
</organism>
<sequence length="621" mass="68303">MRAPSYYKTCGLTLLLQILVVLTVFGMPQVATQGDVTCLQGVKSLLADPQGRLNSWVFPNDTSLASGAFLCKFVGVSCWNEKENRVLKLELKGMNLSGTVPSSLSSCSSLQTLDLSNNGITGEIPRQICAWVPYLVVLDLSSNDLSGPIPSELVNCSFLNSLVLSNNQLTGTIPYELSGLARLKRFSVVNNKLVGRIPGFFSVIEEADFKGNWDLCGKPWRGCGGLSRRNLKIVIFAGVFGASCSLVFGLGIWWWYYSKYSKRSKRGSRFGVIRDDDDNAWVEKIRTHKHVQVSLFQKPIVKLKLADLIAATNGFCSENIVFATRTGPTYKAILSDGSALAIKRLSTCKLSEREFRAEMIQLGQLRHPNLVPLLGFCTVEDEKLLVYKHTSNGTLHSLLHGGDGDGESKLDWPTRFRIGLGIAHGLAWLHHGCSPPILHRNFCSSAVLVDEDFDARIIDFGLGKLTGSSTPSDCTNDNIFVTNNLGEFGYVAPEYLSTMAASPKGDVYAFGVVLLELATGQKSLEVSTDEPKFKGNLVEWVNALLSGTGGVKDGIDKSLLGRGHVGEILKFVEIAVKCTVTRPRERWSMYRAYRSLKGIAQQQGMAEQYEEFPLNFIELEN</sequence>
<reference evidence="2" key="1">
    <citation type="journal article" date="2023" name="Front. Plant Sci.">
        <title>Chromosomal-level genome assembly of Melastoma candidum provides insights into trichome evolution.</title>
        <authorList>
            <person name="Zhong Y."/>
            <person name="Wu W."/>
            <person name="Sun C."/>
            <person name="Zou P."/>
            <person name="Liu Y."/>
            <person name="Dai S."/>
            <person name="Zhou R."/>
        </authorList>
    </citation>
    <scope>NUCLEOTIDE SEQUENCE [LARGE SCALE GENOMIC DNA]</scope>
</reference>
<keyword evidence="2" id="KW-1185">Reference proteome</keyword>
<protein>
    <submittedName>
        <fullName evidence="1">Uncharacterized protein</fullName>
    </submittedName>
</protein>